<evidence type="ECO:0000313" key="2">
    <source>
        <dbReference type="Proteomes" id="UP000053766"/>
    </source>
</evidence>
<sequence length="144" mass="15910">MVSAEQRRKLVNGYISHSNERAAIVDKEISDDDQLILVAPITCQNGNGLLKFNYWILGDQSAASLKVCTQDGEVKSCTQPIIYTESPNVTVDVVHPNAAVFEIDIVASNITQSTILILDNIDYKSDRCDDVEKPNGIEKNTEIQ</sequence>
<dbReference type="OrthoDB" id="5870079at2759"/>
<reference evidence="1 2" key="1">
    <citation type="submission" date="2013-11" db="EMBL/GenBank/DDBJ databases">
        <title>Draft genome of the bovine lungworm Dictyocaulus viviparus.</title>
        <authorList>
            <person name="Mitreva M."/>
        </authorList>
    </citation>
    <scope>NUCLEOTIDE SEQUENCE [LARGE SCALE GENOMIC DNA]</scope>
    <source>
        <strain evidence="1 2">HannoverDv2000</strain>
    </source>
</reference>
<protein>
    <submittedName>
        <fullName evidence="1">Uncharacterized protein</fullName>
    </submittedName>
</protein>
<reference evidence="2" key="2">
    <citation type="journal article" date="2016" name="Sci. Rep.">
        <title>Dictyocaulus viviparus genome, variome and transcriptome elucidate lungworm biology and support future intervention.</title>
        <authorList>
            <person name="McNulty S.N."/>
            <person name="Strube C."/>
            <person name="Rosa B.A."/>
            <person name="Martin J.C."/>
            <person name="Tyagi R."/>
            <person name="Choi Y.J."/>
            <person name="Wang Q."/>
            <person name="Hallsworth Pepin K."/>
            <person name="Zhang X."/>
            <person name="Ozersky P."/>
            <person name="Wilson R.K."/>
            <person name="Sternberg P.W."/>
            <person name="Gasser R.B."/>
            <person name="Mitreva M."/>
        </authorList>
    </citation>
    <scope>NUCLEOTIDE SEQUENCE [LARGE SCALE GENOMIC DNA]</scope>
    <source>
        <strain evidence="2">HannoverDv2000</strain>
    </source>
</reference>
<name>A0A0D8XK76_DICVI</name>
<proteinExistence type="predicted"/>
<organism evidence="1 2">
    <name type="scientific">Dictyocaulus viviparus</name>
    <name type="common">Bovine lungworm</name>
    <dbReference type="NCBI Taxonomy" id="29172"/>
    <lineage>
        <taxon>Eukaryota</taxon>
        <taxon>Metazoa</taxon>
        <taxon>Ecdysozoa</taxon>
        <taxon>Nematoda</taxon>
        <taxon>Chromadorea</taxon>
        <taxon>Rhabditida</taxon>
        <taxon>Rhabditina</taxon>
        <taxon>Rhabditomorpha</taxon>
        <taxon>Strongyloidea</taxon>
        <taxon>Metastrongylidae</taxon>
        <taxon>Dictyocaulus</taxon>
    </lineage>
</organism>
<dbReference type="STRING" id="29172.A0A0D8XK76"/>
<dbReference type="EMBL" id="KN716434">
    <property type="protein sequence ID" value="KJH45008.1"/>
    <property type="molecule type" value="Genomic_DNA"/>
</dbReference>
<gene>
    <name evidence="1" type="ORF">DICVIV_08963</name>
</gene>
<dbReference type="Proteomes" id="UP000053766">
    <property type="component" value="Unassembled WGS sequence"/>
</dbReference>
<accession>A0A0D8XK76</accession>
<dbReference type="AlphaFoldDB" id="A0A0D8XK76"/>
<evidence type="ECO:0000313" key="1">
    <source>
        <dbReference type="EMBL" id="KJH45008.1"/>
    </source>
</evidence>
<keyword evidence="2" id="KW-1185">Reference proteome</keyword>